<evidence type="ECO:0000256" key="1">
    <source>
        <dbReference type="SAM" id="MobiDB-lite"/>
    </source>
</evidence>
<name>A0A7S0WWT0_9CHLO</name>
<organism evidence="2">
    <name type="scientific">Pyramimonas obovata</name>
    <dbReference type="NCBI Taxonomy" id="1411642"/>
    <lineage>
        <taxon>Eukaryota</taxon>
        <taxon>Viridiplantae</taxon>
        <taxon>Chlorophyta</taxon>
        <taxon>Pyramimonadophyceae</taxon>
        <taxon>Pyramimonadales</taxon>
        <taxon>Pyramimonadaceae</taxon>
        <taxon>Pyramimonas</taxon>
        <taxon>Pyramimonas incertae sedis</taxon>
    </lineage>
</organism>
<feature type="compositionally biased region" description="Basic and acidic residues" evidence="1">
    <location>
        <begin position="43"/>
        <end position="53"/>
    </location>
</feature>
<dbReference type="EMBL" id="HBFA01036225">
    <property type="protein sequence ID" value="CAD8687414.1"/>
    <property type="molecule type" value="Transcribed_RNA"/>
</dbReference>
<evidence type="ECO:0000313" key="2">
    <source>
        <dbReference type="EMBL" id="CAD8687414.1"/>
    </source>
</evidence>
<feature type="compositionally biased region" description="Pro residues" evidence="1">
    <location>
        <begin position="54"/>
        <end position="65"/>
    </location>
</feature>
<proteinExistence type="predicted"/>
<sequence>MTSVERSGYMDNHLSQIMAETYAKEDKIQKKFFAEMEHKRLAEKAKSGVKEKPPTPPDELPPVPPHKTLSAKELEIKLGVELSKNMWRRCNPAYNIGTHGGVSSSQDAFVYDELENEPVDKKFNRKRDEFVMYVEARARYSQVMGGKK</sequence>
<gene>
    <name evidence="2" type="ORF">POBO1169_LOCUS18146</name>
</gene>
<accession>A0A7S0WWT0</accession>
<reference evidence="2" key="1">
    <citation type="submission" date="2021-01" db="EMBL/GenBank/DDBJ databases">
        <authorList>
            <person name="Corre E."/>
            <person name="Pelletier E."/>
            <person name="Niang G."/>
            <person name="Scheremetjew M."/>
            <person name="Finn R."/>
            <person name="Kale V."/>
            <person name="Holt S."/>
            <person name="Cochrane G."/>
            <person name="Meng A."/>
            <person name="Brown T."/>
            <person name="Cohen L."/>
        </authorList>
    </citation>
    <scope>NUCLEOTIDE SEQUENCE</scope>
    <source>
        <strain evidence="2">CCMP722</strain>
    </source>
</reference>
<dbReference type="AlphaFoldDB" id="A0A7S0WWT0"/>
<feature type="region of interest" description="Disordered" evidence="1">
    <location>
        <begin position="43"/>
        <end position="69"/>
    </location>
</feature>
<protein>
    <submittedName>
        <fullName evidence="2">Uncharacterized protein</fullName>
    </submittedName>
</protein>